<dbReference type="EMBL" id="FNCG01000003">
    <property type="protein sequence ID" value="SDG46809.1"/>
    <property type="molecule type" value="Genomic_DNA"/>
</dbReference>
<name>A0A1G7UIC2_9SPHI</name>
<evidence type="ECO:0000256" key="1">
    <source>
        <dbReference type="SAM" id="Phobius"/>
    </source>
</evidence>
<evidence type="ECO:0000313" key="2">
    <source>
        <dbReference type="EMBL" id="SDG46809.1"/>
    </source>
</evidence>
<feature type="transmembrane region" description="Helical" evidence="1">
    <location>
        <begin position="136"/>
        <end position="164"/>
    </location>
</feature>
<dbReference type="STRING" id="551996.SAMN05192573_103493"/>
<keyword evidence="1" id="KW-0472">Membrane</keyword>
<gene>
    <name evidence="2" type="ORF">SAMN05192573_103493</name>
</gene>
<accession>A0A1G7UIC2</accession>
<evidence type="ECO:0008006" key="4">
    <source>
        <dbReference type="Google" id="ProtNLM"/>
    </source>
</evidence>
<sequence length="188" mass="20842">MEIKKASPSQPALKWALINLVTSIVITYAFQFLDLDPNSSLKYLSFLPFIAFLLLTQKEYKDQLGGYITYGEGFLSGFLYAIFTGVFVAVFTYVYYAILSPEMVNKALTASRAQMEAKGNLSQDQIDNALSMVSKYFAVIATVSVVFIYAIFGAIVSLISAAVFKNERSPFDNISDNYENPKPTDPAV</sequence>
<dbReference type="Proteomes" id="UP000199705">
    <property type="component" value="Unassembled WGS sequence"/>
</dbReference>
<keyword evidence="1" id="KW-0812">Transmembrane</keyword>
<proteinExistence type="predicted"/>
<keyword evidence="1" id="KW-1133">Transmembrane helix</keyword>
<dbReference type="RefSeq" id="WP_091164748.1">
    <property type="nucleotide sequence ID" value="NZ_FNCG01000003.1"/>
</dbReference>
<feature type="transmembrane region" description="Helical" evidence="1">
    <location>
        <begin position="12"/>
        <end position="33"/>
    </location>
</feature>
<evidence type="ECO:0000313" key="3">
    <source>
        <dbReference type="Proteomes" id="UP000199705"/>
    </source>
</evidence>
<dbReference type="AlphaFoldDB" id="A0A1G7UIC2"/>
<dbReference type="Pfam" id="PF13858">
    <property type="entry name" value="DUF4199"/>
    <property type="match status" value="1"/>
</dbReference>
<feature type="transmembrane region" description="Helical" evidence="1">
    <location>
        <begin position="39"/>
        <end position="56"/>
    </location>
</feature>
<feature type="transmembrane region" description="Helical" evidence="1">
    <location>
        <begin position="77"/>
        <end position="98"/>
    </location>
</feature>
<reference evidence="3" key="1">
    <citation type="submission" date="2016-10" db="EMBL/GenBank/DDBJ databases">
        <authorList>
            <person name="Varghese N."/>
            <person name="Submissions S."/>
        </authorList>
    </citation>
    <scope>NUCLEOTIDE SEQUENCE [LARGE SCALE GENOMIC DNA]</scope>
    <source>
        <strain evidence="3">Gh-67</strain>
    </source>
</reference>
<dbReference type="InterPro" id="IPR025250">
    <property type="entry name" value="DUF4199"/>
</dbReference>
<keyword evidence="3" id="KW-1185">Reference proteome</keyword>
<protein>
    <recommendedName>
        <fullName evidence="4">DUF4199 domain-containing protein</fullName>
    </recommendedName>
</protein>
<organism evidence="2 3">
    <name type="scientific">Mucilaginibacter gossypii</name>
    <dbReference type="NCBI Taxonomy" id="551996"/>
    <lineage>
        <taxon>Bacteria</taxon>
        <taxon>Pseudomonadati</taxon>
        <taxon>Bacteroidota</taxon>
        <taxon>Sphingobacteriia</taxon>
        <taxon>Sphingobacteriales</taxon>
        <taxon>Sphingobacteriaceae</taxon>
        <taxon>Mucilaginibacter</taxon>
    </lineage>
</organism>